<dbReference type="Proteomes" id="UP000286997">
    <property type="component" value="Unassembled WGS sequence"/>
</dbReference>
<feature type="chain" id="PRO_5018597703" description="Sulfur globule protein" evidence="1">
    <location>
        <begin position="28"/>
        <end position="98"/>
    </location>
</feature>
<evidence type="ECO:0008006" key="4">
    <source>
        <dbReference type="Google" id="ProtNLM"/>
    </source>
</evidence>
<dbReference type="EMBL" id="SACP01000029">
    <property type="protein sequence ID" value="RVU14545.1"/>
    <property type="molecule type" value="Genomic_DNA"/>
</dbReference>
<evidence type="ECO:0000313" key="3">
    <source>
        <dbReference type="Proteomes" id="UP000286997"/>
    </source>
</evidence>
<keyword evidence="1" id="KW-0732">Signal</keyword>
<sequence length="98" mass="10873">MLKPMMLAAGLILGATLGGTAPTPAAAAAPAVEAQAPTAWAQYGYHRRHGHWGRPYGYRRHFGPPYGRAYGFRRHHHYGYHPGHGRRFYGGPRGYGRF</sequence>
<feature type="signal peptide" evidence="1">
    <location>
        <begin position="1"/>
        <end position="27"/>
    </location>
</feature>
<protein>
    <recommendedName>
        <fullName evidence="4">Sulfur globule protein</fullName>
    </recommendedName>
</protein>
<keyword evidence="3" id="KW-1185">Reference proteome</keyword>
<organism evidence="2 3">
    <name type="scientific">Methylobacterium oryzihabitans</name>
    <dbReference type="NCBI Taxonomy" id="2499852"/>
    <lineage>
        <taxon>Bacteria</taxon>
        <taxon>Pseudomonadati</taxon>
        <taxon>Pseudomonadota</taxon>
        <taxon>Alphaproteobacteria</taxon>
        <taxon>Hyphomicrobiales</taxon>
        <taxon>Methylobacteriaceae</taxon>
        <taxon>Methylobacterium</taxon>
    </lineage>
</organism>
<evidence type="ECO:0000256" key="1">
    <source>
        <dbReference type="SAM" id="SignalP"/>
    </source>
</evidence>
<dbReference type="AlphaFoldDB" id="A0A3S2VJY2"/>
<gene>
    <name evidence="2" type="ORF">EOE48_22680</name>
</gene>
<evidence type="ECO:0000313" key="2">
    <source>
        <dbReference type="EMBL" id="RVU14545.1"/>
    </source>
</evidence>
<dbReference type="RefSeq" id="WP_127733158.1">
    <property type="nucleotide sequence ID" value="NZ_SACP01000029.1"/>
</dbReference>
<comment type="caution">
    <text evidence="2">The sequence shown here is derived from an EMBL/GenBank/DDBJ whole genome shotgun (WGS) entry which is preliminary data.</text>
</comment>
<reference evidence="2 3" key="1">
    <citation type="submission" date="2019-01" db="EMBL/GenBank/DDBJ databases">
        <authorList>
            <person name="Chen W.-M."/>
        </authorList>
    </citation>
    <scope>NUCLEOTIDE SEQUENCE [LARGE SCALE GENOMIC DNA]</scope>
    <source>
        <strain evidence="2 3">TER-1</strain>
    </source>
</reference>
<accession>A0A3S2VJY2</accession>
<name>A0A3S2VJY2_9HYPH</name>
<proteinExistence type="predicted"/>